<sequence length="460" mass="54466">MDKNVSKKIKYYGKILKRYQNVVDFYTSSQKLLKNMPKNLSYEDSVIYETSVLVTAPVLVSYVIYILKDAQRRGMQRLYFLSRDGYIMYKIAKVICNKYKINIDCRYLYVSRLVLREPIYFIDKNEAMKYFCEYGVKVSPKIVLKRAGISCEMQGKILNEIDVKFKEKLLTKDELIILREKLKNNECFIKEALEHSKSKYKIIYEYFVQEGLTENRDYAIVDVGWLGSMQRNIRQILSYAGDNRTLCGYYFGMFENGKVEDGDYNCFYFSKEFNSSRRVFFNNNLFECMCSANHGMTVGYKRNNNNSINAVFSDQELKWNVNLQLNTVEKFTKLFVSENEWNNIFIDKLSNLTQKLLKSFMMFPSINEATVYGSIPFADDPSESYMLNLAEKLTNEELWQYNIFYKIYRNIFLNNKQIKYNESFWINGTIKLSNISCKKLFNLSCLICEYLHYLKLNKVN</sequence>
<accession>U5MX44</accession>
<dbReference type="RefSeq" id="WP_022750153.1">
    <property type="nucleotide sequence ID" value="NC_022571.1"/>
</dbReference>
<dbReference type="HOGENOM" id="CLU_709139_0_0_9"/>
<dbReference type="OrthoDB" id="9816564at2"/>
<keyword evidence="3" id="KW-1185">Reference proteome</keyword>
<keyword evidence="1" id="KW-1133">Transmembrane helix</keyword>
<organism evidence="2 3">
    <name type="scientific">Clostridium saccharobutylicum DSM 13864</name>
    <dbReference type="NCBI Taxonomy" id="1345695"/>
    <lineage>
        <taxon>Bacteria</taxon>
        <taxon>Bacillati</taxon>
        <taxon>Bacillota</taxon>
        <taxon>Clostridia</taxon>
        <taxon>Eubacteriales</taxon>
        <taxon>Clostridiaceae</taxon>
        <taxon>Clostridium</taxon>
    </lineage>
</organism>
<evidence type="ECO:0000256" key="1">
    <source>
        <dbReference type="SAM" id="Phobius"/>
    </source>
</evidence>
<reference evidence="2 3" key="1">
    <citation type="journal article" date="2013" name="Genome Announc.">
        <title>Complete Genome Sequence of the Solvent Producer Clostridium saccharobutylicum NCP262 (DSM 13864).</title>
        <authorList>
            <person name="Poehlein A."/>
            <person name="Hartwich K."/>
            <person name="Krabben P."/>
            <person name="Ehrenreich A."/>
            <person name="Liebl W."/>
            <person name="Durre P."/>
            <person name="Gottschalk G."/>
            <person name="Daniel R."/>
        </authorList>
    </citation>
    <scope>NUCLEOTIDE SEQUENCE [LARGE SCALE GENOMIC DNA]</scope>
    <source>
        <strain evidence="2">DSM 13864</strain>
    </source>
</reference>
<protein>
    <submittedName>
        <fullName evidence="2">Uncharacterized protein</fullName>
    </submittedName>
</protein>
<feature type="transmembrane region" description="Helical" evidence="1">
    <location>
        <begin position="46"/>
        <end position="67"/>
    </location>
</feature>
<proteinExistence type="predicted"/>
<evidence type="ECO:0000313" key="3">
    <source>
        <dbReference type="Proteomes" id="UP000017118"/>
    </source>
</evidence>
<keyword evidence="1" id="KW-0472">Membrane</keyword>
<evidence type="ECO:0000313" key="2">
    <source>
        <dbReference type="EMBL" id="AGX45165.1"/>
    </source>
</evidence>
<dbReference type="AlphaFoldDB" id="U5MX44"/>
<gene>
    <name evidence="2" type="ORF">CLSA_c42050</name>
</gene>
<dbReference type="Proteomes" id="UP000017118">
    <property type="component" value="Chromosome"/>
</dbReference>
<dbReference type="KEGG" id="csb:CLSA_c42050"/>
<dbReference type="PATRIC" id="fig|1345695.10.peg.2098"/>
<dbReference type="GeneID" id="55476486"/>
<keyword evidence="1" id="KW-0812">Transmembrane</keyword>
<dbReference type="eggNOG" id="COG5610">
    <property type="taxonomic scope" value="Bacteria"/>
</dbReference>
<name>U5MX44_CLOSA</name>
<dbReference type="EMBL" id="CP006721">
    <property type="protein sequence ID" value="AGX45165.1"/>
    <property type="molecule type" value="Genomic_DNA"/>
</dbReference>